<keyword evidence="2" id="KW-0732">Signal</keyword>
<evidence type="ECO:0000256" key="1">
    <source>
        <dbReference type="ARBA" id="ARBA00022801"/>
    </source>
</evidence>
<dbReference type="Gene3D" id="2.60.120.260">
    <property type="entry name" value="Galactose-binding domain-like"/>
    <property type="match status" value="1"/>
</dbReference>
<evidence type="ECO:0000259" key="3">
    <source>
        <dbReference type="Pfam" id="PF02018"/>
    </source>
</evidence>
<keyword evidence="5" id="KW-1185">Reference proteome</keyword>
<feature type="domain" description="CBM-cenC" evidence="3">
    <location>
        <begin position="31"/>
        <end position="150"/>
    </location>
</feature>
<feature type="signal peptide" evidence="2">
    <location>
        <begin position="1"/>
        <end position="21"/>
    </location>
</feature>
<dbReference type="SUPFAM" id="SSF49785">
    <property type="entry name" value="Galactose-binding domain-like"/>
    <property type="match status" value="1"/>
</dbReference>
<evidence type="ECO:0000313" key="5">
    <source>
        <dbReference type="Proteomes" id="UP001424741"/>
    </source>
</evidence>
<comment type="caution">
    <text evidence="4">The sequence shown here is derived from an EMBL/GenBank/DDBJ whole genome shotgun (WGS) entry which is preliminary data.</text>
</comment>
<sequence>MKNYLRLIAVSLLLLPLGVCAKENQETAKLNYIVNGDFKKKGISPWKIFSINEVSKPEYSVSDGVLTIKVTEPSEKYSNRQMVQPLEALKSGETYLLKFEAKASTNNSTLVGMLSRSKDFGKGHYGFRKNFVLGKEWGEYKARFTTKSFDEGNPPQLKFLFGFMGDTIQFKNIRLMKVEK</sequence>
<evidence type="ECO:0000313" key="4">
    <source>
        <dbReference type="EMBL" id="GAA5494753.1"/>
    </source>
</evidence>
<dbReference type="RefSeq" id="WP_346187652.1">
    <property type="nucleotide sequence ID" value="NZ_BAABRL010000002.1"/>
</dbReference>
<protein>
    <recommendedName>
        <fullName evidence="3">CBM-cenC domain-containing protein</fullName>
    </recommendedName>
</protein>
<accession>A0ABP9UWB2</accession>
<gene>
    <name evidence="4" type="ORF">Rhal01_00917</name>
</gene>
<organism evidence="4 5">
    <name type="scientific">Rubritalea halochordaticola</name>
    <dbReference type="NCBI Taxonomy" id="714537"/>
    <lineage>
        <taxon>Bacteria</taxon>
        <taxon>Pseudomonadati</taxon>
        <taxon>Verrucomicrobiota</taxon>
        <taxon>Verrucomicrobiia</taxon>
        <taxon>Verrucomicrobiales</taxon>
        <taxon>Rubritaleaceae</taxon>
        <taxon>Rubritalea</taxon>
    </lineage>
</organism>
<reference evidence="4 5" key="1">
    <citation type="submission" date="2024-02" db="EMBL/GenBank/DDBJ databases">
        <title>Rubritalea halochordaticola NBRC 107102.</title>
        <authorList>
            <person name="Ichikawa N."/>
            <person name="Katano-Makiyama Y."/>
            <person name="Hidaka K."/>
        </authorList>
    </citation>
    <scope>NUCLEOTIDE SEQUENCE [LARGE SCALE GENOMIC DNA]</scope>
    <source>
        <strain evidence="4 5">NBRC 107102</strain>
    </source>
</reference>
<dbReference type="EMBL" id="BAABRL010000002">
    <property type="protein sequence ID" value="GAA5494753.1"/>
    <property type="molecule type" value="Genomic_DNA"/>
</dbReference>
<dbReference type="Pfam" id="PF02018">
    <property type="entry name" value="CBM_4_9"/>
    <property type="match status" value="1"/>
</dbReference>
<dbReference type="InterPro" id="IPR003305">
    <property type="entry name" value="CenC_carb-bd"/>
</dbReference>
<feature type="chain" id="PRO_5046142324" description="CBM-cenC domain-containing protein" evidence="2">
    <location>
        <begin position="22"/>
        <end position="180"/>
    </location>
</feature>
<evidence type="ECO:0000256" key="2">
    <source>
        <dbReference type="SAM" id="SignalP"/>
    </source>
</evidence>
<name>A0ABP9UWB2_9BACT</name>
<proteinExistence type="predicted"/>
<dbReference type="InterPro" id="IPR008979">
    <property type="entry name" value="Galactose-bd-like_sf"/>
</dbReference>
<dbReference type="Proteomes" id="UP001424741">
    <property type="component" value="Unassembled WGS sequence"/>
</dbReference>
<keyword evidence="1" id="KW-0378">Hydrolase</keyword>